<dbReference type="GO" id="GO:0042802">
    <property type="term" value="F:identical protein binding"/>
    <property type="evidence" value="ECO:0007669"/>
    <property type="project" value="TreeGrafter"/>
</dbReference>
<comment type="subcellular location">
    <subcellularLocation>
        <location evidence="5">Cytoplasm</location>
    </subcellularLocation>
</comment>
<feature type="binding site" evidence="5">
    <location>
        <position position="144"/>
    </location>
    <ligand>
        <name>pyridoxal 5'-phosphate</name>
        <dbReference type="ChEBI" id="CHEBI:597326"/>
    </ligand>
</feature>
<dbReference type="SUPFAM" id="SSF53383">
    <property type="entry name" value="PLP-dependent transferases"/>
    <property type="match status" value="1"/>
</dbReference>
<dbReference type="InterPro" id="IPR015422">
    <property type="entry name" value="PyrdxlP-dep_Trfase_small"/>
</dbReference>
<dbReference type="Proteomes" id="UP000005561">
    <property type="component" value="Unassembled WGS sequence"/>
</dbReference>
<dbReference type="NCBIfam" id="TIGR00707">
    <property type="entry name" value="argD"/>
    <property type="match status" value="1"/>
</dbReference>
<sequence length="406" mass="44214">MIQKRGIFMDNYMERTENYVLHTYNRAPVVFESGEGVYLKDTDGKKYLDFAAGIAVMGLGYHYPGFDEALKAQIDKVIHTSNLFYNVPLADAAERLVEASGMSKVFFTNSGTEAIEGAIKAARKYAFLKGPKPGYEIIAMNHSFHGRSVGALSVTGNPHYQEAFKPLMDGVRFADFNDLESVKAQINEKTCAILLETVQGEGGIYPADKEFLEGIRALCDEHDLLMILDEIQCGMGRCGEMFAWQTYGVQPDIMTCAKALGCGVPVGAFVLNEKTASASLVPGDHGTTYGGNPFACAAAAKVLEIFKEKDITGHVRQVAPYLEQKLDELTEKYDCLTGRRGMGLMQGVVVGNGKTVGEVINAARECGLIVISAGSDVLRLVPPLIIEKEHIDEMVQKLSAALDSLQ</sequence>
<dbReference type="GO" id="GO:0005737">
    <property type="term" value="C:cytoplasm"/>
    <property type="evidence" value="ECO:0007669"/>
    <property type="project" value="UniProtKB-SubCell"/>
</dbReference>
<gene>
    <name evidence="5 6" type="primary">argD</name>
    <name evidence="6" type="ORF">BRYFOR_07776</name>
</gene>
<dbReference type="UniPathway" id="UPA00068">
    <property type="reaction ID" value="UER00109"/>
</dbReference>
<dbReference type="InterPro" id="IPR050103">
    <property type="entry name" value="Class-III_PLP-dep_AT"/>
</dbReference>
<dbReference type="InterPro" id="IPR049704">
    <property type="entry name" value="Aminotrans_3_PPA_site"/>
</dbReference>
<dbReference type="eggNOG" id="COG4992">
    <property type="taxonomic scope" value="Bacteria"/>
</dbReference>
<dbReference type="FunFam" id="3.40.640.10:FF:000004">
    <property type="entry name" value="Acetylornithine aminotransferase"/>
    <property type="match status" value="1"/>
</dbReference>
<evidence type="ECO:0000256" key="3">
    <source>
        <dbReference type="ARBA" id="ARBA00022679"/>
    </source>
</evidence>
<comment type="catalytic activity">
    <reaction evidence="5">
        <text>N(2)-acetyl-L-ornithine + 2-oxoglutarate = N-acetyl-L-glutamate 5-semialdehyde + L-glutamate</text>
        <dbReference type="Rhea" id="RHEA:18049"/>
        <dbReference type="ChEBI" id="CHEBI:16810"/>
        <dbReference type="ChEBI" id="CHEBI:29123"/>
        <dbReference type="ChEBI" id="CHEBI:29985"/>
        <dbReference type="ChEBI" id="CHEBI:57805"/>
        <dbReference type="EC" id="2.6.1.11"/>
    </reaction>
</comment>
<keyword evidence="3 5" id="KW-0808">Transferase</keyword>
<comment type="miscellaneous">
    <text evidence="5">May also have succinyldiaminopimelate aminotransferase activity, thus carrying out the corresponding step in lysine biosynthesis.</text>
</comment>
<dbReference type="GO" id="GO:0003992">
    <property type="term" value="F:N2-acetyl-L-ornithine:2-oxoglutarate 5-aminotransferase activity"/>
    <property type="evidence" value="ECO:0007669"/>
    <property type="project" value="UniProtKB-UniRule"/>
</dbReference>
<evidence type="ECO:0000313" key="6">
    <source>
        <dbReference type="EMBL" id="EET60216.1"/>
    </source>
</evidence>
<feature type="modified residue" description="N6-(pyridoxal phosphate)lysine" evidence="5">
    <location>
        <position position="258"/>
    </location>
</feature>
<accession>C6LGL6</accession>
<comment type="caution">
    <text evidence="6">The sequence shown here is derived from an EMBL/GenBank/DDBJ whole genome shotgun (WGS) entry which is preliminary data.</text>
</comment>
<dbReference type="Gene3D" id="3.40.640.10">
    <property type="entry name" value="Type I PLP-dependent aspartate aminotransferase-like (Major domain)"/>
    <property type="match status" value="1"/>
</dbReference>
<name>C6LGL6_9FIRM</name>
<dbReference type="NCBIfam" id="NF002325">
    <property type="entry name" value="PRK01278.1"/>
    <property type="match status" value="1"/>
</dbReference>
<dbReference type="InterPro" id="IPR015421">
    <property type="entry name" value="PyrdxlP-dep_Trfase_major"/>
</dbReference>
<dbReference type="InterPro" id="IPR004636">
    <property type="entry name" value="AcOrn/SuccOrn_fam"/>
</dbReference>
<dbReference type="HAMAP" id="MF_01107">
    <property type="entry name" value="ArgD_aminotrans_3"/>
    <property type="match status" value="1"/>
</dbReference>
<comment type="subunit">
    <text evidence="5">Homodimer.</text>
</comment>
<feature type="binding site" evidence="5">
    <location>
        <begin position="229"/>
        <end position="232"/>
    </location>
    <ligand>
        <name>pyridoxal 5'-phosphate</name>
        <dbReference type="ChEBI" id="CHEBI:597326"/>
    </ligand>
</feature>
<organism evidence="6 7">
    <name type="scientific">Marvinbryantia formatexigens DSM 14469</name>
    <dbReference type="NCBI Taxonomy" id="478749"/>
    <lineage>
        <taxon>Bacteria</taxon>
        <taxon>Bacillati</taxon>
        <taxon>Bacillota</taxon>
        <taxon>Clostridia</taxon>
        <taxon>Lachnospirales</taxon>
        <taxon>Lachnospiraceae</taxon>
        <taxon>Marvinbryantia</taxon>
    </lineage>
</organism>
<keyword evidence="5" id="KW-0963">Cytoplasm</keyword>
<protein>
    <recommendedName>
        <fullName evidence="5">Acetylornithine aminotransferase</fullName>
        <shortName evidence="5">ACOAT</shortName>
        <ecNumber evidence="5">2.6.1.11</ecNumber>
    </recommendedName>
</protein>
<dbReference type="GO" id="GO:0006526">
    <property type="term" value="P:L-arginine biosynthetic process"/>
    <property type="evidence" value="ECO:0007669"/>
    <property type="project" value="UniProtKB-UniRule"/>
</dbReference>
<keyword evidence="2 5" id="KW-0028">Amino-acid biosynthesis</keyword>
<keyword evidence="1 5" id="KW-0032">Aminotransferase</keyword>
<reference evidence="6" key="1">
    <citation type="submission" date="2009-07" db="EMBL/GenBank/DDBJ databases">
        <authorList>
            <person name="Weinstock G."/>
            <person name="Sodergren E."/>
            <person name="Clifton S."/>
            <person name="Fulton L."/>
            <person name="Fulton B."/>
            <person name="Courtney L."/>
            <person name="Fronick C."/>
            <person name="Harrison M."/>
            <person name="Strong C."/>
            <person name="Farmer C."/>
            <person name="Delahaunty K."/>
            <person name="Markovic C."/>
            <person name="Hall O."/>
            <person name="Minx P."/>
            <person name="Tomlinson C."/>
            <person name="Mitreva M."/>
            <person name="Nelson J."/>
            <person name="Hou S."/>
            <person name="Wollam A."/>
            <person name="Pepin K.H."/>
            <person name="Johnson M."/>
            <person name="Bhonagiri V."/>
            <person name="Nash W.E."/>
            <person name="Warren W."/>
            <person name="Chinwalla A."/>
            <person name="Mardis E.R."/>
            <person name="Wilson R.K."/>
        </authorList>
    </citation>
    <scope>NUCLEOTIDE SEQUENCE [LARGE SCALE GENOMIC DNA]</scope>
    <source>
        <strain evidence="6">DSM 14469</strain>
    </source>
</reference>
<keyword evidence="4 5" id="KW-0663">Pyridoxal phosphate</keyword>
<dbReference type="PROSITE" id="PS00600">
    <property type="entry name" value="AA_TRANSFER_CLASS_3"/>
    <property type="match status" value="1"/>
</dbReference>
<dbReference type="InterPro" id="IPR005814">
    <property type="entry name" value="Aminotrans_3"/>
</dbReference>
<feature type="binding site" evidence="5">
    <location>
        <position position="287"/>
    </location>
    <ligand>
        <name>N(2)-acetyl-L-ornithine</name>
        <dbReference type="ChEBI" id="CHEBI:57805"/>
    </ligand>
</feature>
<keyword evidence="5" id="KW-0055">Arginine biosynthesis</keyword>
<evidence type="ECO:0000256" key="5">
    <source>
        <dbReference type="HAMAP-Rule" id="MF_01107"/>
    </source>
</evidence>
<evidence type="ECO:0000256" key="1">
    <source>
        <dbReference type="ARBA" id="ARBA00022576"/>
    </source>
</evidence>
<dbReference type="EC" id="2.6.1.11" evidence="5"/>
<comment type="cofactor">
    <cofactor evidence="5">
        <name>pyridoxal 5'-phosphate</name>
        <dbReference type="ChEBI" id="CHEBI:597326"/>
    </cofactor>
    <text evidence="5">Binds 1 pyridoxal phosphate per subunit.</text>
</comment>
<dbReference type="GO" id="GO:0030170">
    <property type="term" value="F:pyridoxal phosphate binding"/>
    <property type="evidence" value="ECO:0007669"/>
    <property type="project" value="InterPro"/>
</dbReference>
<dbReference type="InterPro" id="IPR015424">
    <property type="entry name" value="PyrdxlP-dep_Trfase"/>
</dbReference>
<dbReference type="PANTHER" id="PTHR11986:SF79">
    <property type="entry name" value="ACETYLORNITHINE AMINOTRANSFERASE, MITOCHONDRIAL"/>
    <property type="match status" value="1"/>
</dbReference>
<dbReference type="Gene3D" id="3.90.1150.10">
    <property type="entry name" value="Aspartate Aminotransferase, domain 1"/>
    <property type="match status" value="1"/>
</dbReference>
<dbReference type="Pfam" id="PF00202">
    <property type="entry name" value="Aminotran_3"/>
    <property type="match status" value="1"/>
</dbReference>
<dbReference type="AlphaFoldDB" id="C6LGL6"/>
<proteinExistence type="inferred from homology"/>
<feature type="binding site" evidence="5">
    <location>
        <position position="288"/>
    </location>
    <ligand>
        <name>pyridoxal 5'-phosphate</name>
        <dbReference type="ChEBI" id="CHEBI:597326"/>
    </ligand>
</feature>
<comment type="similarity">
    <text evidence="5">Belongs to the class-III pyridoxal-phosphate-dependent aminotransferase family. ArgD subfamily.</text>
</comment>
<evidence type="ECO:0000256" key="4">
    <source>
        <dbReference type="ARBA" id="ARBA00022898"/>
    </source>
</evidence>
<feature type="binding site" evidence="5">
    <location>
        <position position="147"/>
    </location>
    <ligand>
        <name>N(2)-acetyl-L-ornithine</name>
        <dbReference type="ChEBI" id="CHEBI:57805"/>
    </ligand>
</feature>
<dbReference type="EMBL" id="ACCL02000012">
    <property type="protein sequence ID" value="EET60216.1"/>
    <property type="molecule type" value="Genomic_DNA"/>
</dbReference>
<keyword evidence="7" id="KW-1185">Reference proteome</keyword>
<dbReference type="STRING" id="168384.SAMN05660368_00965"/>
<comment type="pathway">
    <text evidence="5">Amino-acid biosynthesis; L-arginine biosynthesis; N(2)-acetyl-L-ornithine from L-glutamate: step 4/4.</text>
</comment>
<evidence type="ECO:0000256" key="2">
    <source>
        <dbReference type="ARBA" id="ARBA00022605"/>
    </source>
</evidence>
<feature type="binding site" evidence="5">
    <location>
        <begin position="111"/>
        <end position="112"/>
    </location>
    <ligand>
        <name>pyridoxal 5'-phosphate</name>
        <dbReference type="ChEBI" id="CHEBI:597326"/>
    </ligand>
</feature>
<dbReference type="PANTHER" id="PTHR11986">
    <property type="entry name" value="AMINOTRANSFERASE CLASS III"/>
    <property type="match status" value="1"/>
</dbReference>
<evidence type="ECO:0000313" key="7">
    <source>
        <dbReference type="Proteomes" id="UP000005561"/>
    </source>
</evidence>
<dbReference type="PIRSF" id="PIRSF000521">
    <property type="entry name" value="Transaminase_4ab_Lys_Orn"/>
    <property type="match status" value="1"/>
</dbReference>
<dbReference type="CDD" id="cd00610">
    <property type="entry name" value="OAT_like"/>
    <property type="match status" value="1"/>
</dbReference>